<feature type="compositionally biased region" description="Low complexity" evidence="8">
    <location>
        <begin position="186"/>
        <end position="207"/>
    </location>
</feature>
<dbReference type="PANTHER" id="PTHR34992:SF1">
    <property type="entry name" value="COPPER ACQUISITION FACTOR BIM1-LIKE DOMAIN-CONTAINING PROTEIN"/>
    <property type="match status" value="1"/>
</dbReference>
<feature type="domain" description="Copper acquisition factor BIM1-like" evidence="10">
    <location>
        <begin position="17"/>
        <end position="159"/>
    </location>
</feature>
<evidence type="ECO:0000256" key="2">
    <source>
        <dbReference type="ARBA" id="ARBA00022475"/>
    </source>
</evidence>
<dbReference type="EMBL" id="AMGV01000002">
    <property type="protein sequence ID" value="KEF61930.1"/>
    <property type="molecule type" value="Genomic_DNA"/>
</dbReference>
<evidence type="ECO:0000256" key="4">
    <source>
        <dbReference type="ARBA" id="ARBA00022729"/>
    </source>
</evidence>
<sequence>MVPQSLLGLLSLPLLVSAHFHMLYPTPRSDDDDTEPTFPCGGFPVSDNRTAVSSTAFPLALEMGHDRTVIQVLLGLGNNVGDGFDITLKQTFQQQGEGAFCLPSVQIPSGLNITDGTNGTLQVVTDGEGGGGLYICADLTFTSSPTVQMLPSSCANGTGITAFPLSSNVNANQTNGDGSPQGGSGSASPSGSGSSTSSSTATGASASPTSNAAILTAGWSLLGAVVLGAVALM</sequence>
<dbReference type="VEuPathDB" id="FungiDB:A1O9_03502"/>
<keyword evidence="7" id="KW-0449">Lipoprotein</keyword>
<evidence type="ECO:0000256" key="8">
    <source>
        <dbReference type="SAM" id="MobiDB-lite"/>
    </source>
</evidence>
<evidence type="ECO:0000256" key="7">
    <source>
        <dbReference type="ARBA" id="ARBA00023288"/>
    </source>
</evidence>
<evidence type="ECO:0000256" key="1">
    <source>
        <dbReference type="ARBA" id="ARBA00004609"/>
    </source>
</evidence>
<protein>
    <recommendedName>
        <fullName evidence="10">Copper acquisition factor BIM1-like domain-containing protein</fullName>
    </recommendedName>
</protein>
<keyword evidence="4 9" id="KW-0732">Signal</keyword>
<comment type="caution">
    <text evidence="11">The sequence shown here is derived from an EMBL/GenBank/DDBJ whole genome shotgun (WGS) entry which is preliminary data.</text>
</comment>
<dbReference type="RefSeq" id="XP_013264520.1">
    <property type="nucleotide sequence ID" value="XM_013409066.1"/>
</dbReference>
<keyword evidence="3" id="KW-0336">GPI-anchor</keyword>
<dbReference type="Pfam" id="PF20238">
    <property type="entry name" value="BIM1-like_dom"/>
    <property type="match status" value="1"/>
</dbReference>
<feature type="signal peptide" evidence="9">
    <location>
        <begin position="1"/>
        <end position="18"/>
    </location>
</feature>
<dbReference type="OrthoDB" id="2146436at2759"/>
<feature type="region of interest" description="Disordered" evidence="8">
    <location>
        <begin position="168"/>
        <end position="207"/>
    </location>
</feature>
<dbReference type="HOGENOM" id="CLU_070647_2_0_1"/>
<dbReference type="GeneID" id="25278436"/>
<evidence type="ECO:0000256" key="9">
    <source>
        <dbReference type="SAM" id="SignalP"/>
    </source>
</evidence>
<organism evidence="11 12">
    <name type="scientific">Exophiala aquamarina CBS 119918</name>
    <dbReference type="NCBI Taxonomy" id="1182545"/>
    <lineage>
        <taxon>Eukaryota</taxon>
        <taxon>Fungi</taxon>
        <taxon>Dikarya</taxon>
        <taxon>Ascomycota</taxon>
        <taxon>Pezizomycotina</taxon>
        <taxon>Eurotiomycetes</taxon>
        <taxon>Chaetothyriomycetidae</taxon>
        <taxon>Chaetothyriales</taxon>
        <taxon>Herpotrichiellaceae</taxon>
        <taxon>Exophiala</taxon>
    </lineage>
</organism>
<evidence type="ECO:0000256" key="6">
    <source>
        <dbReference type="ARBA" id="ARBA00023180"/>
    </source>
</evidence>
<keyword evidence="12" id="KW-1185">Reference proteome</keyword>
<evidence type="ECO:0000256" key="5">
    <source>
        <dbReference type="ARBA" id="ARBA00023136"/>
    </source>
</evidence>
<dbReference type="GO" id="GO:0098552">
    <property type="term" value="C:side of membrane"/>
    <property type="evidence" value="ECO:0007669"/>
    <property type="project" value="UniProtKB-KW"/>
</dbReference>
<gene>
    <name evidence="11" type="ORF">A1O9_03502</name>
</gene>
<evidence type="ECO:0000256" key="3">
    <source>
        <dbReference type="ARBA" id="ARBA00022622"/>
    </source>
</evidence>
<keyword evidence="5" id="KW-0472">Membrane</keyword>
<dbReference type="AlphaFoldDB" id="A0A072Q215"/>
<dbReference type="InterPro" id="IPR046936">
    <property type="entry name" value="BIM1-like"/>
</dbReference>
<dbReference type="STRING" id="1182545.A0A072Q215"/>
<comment type="subcellular location">
    <subcellularLocation>
        <location evidence="1">Cell membrane</location>
        <topology evidence="1">Lipid-anchor</topology>
        <topology evidence="1">GPI-anchor</topology>
    </subcellularLocation>
</comment>
<name>A0A072Q215_9EURO</name>
<evidence type="ECO:0000313" key="12">
    <source>
        <dbReference type="Proteomes" id="UP000027920"/>
    </source>
</evidence>
<dbReference type="CDD" id="cd21176">
    <property type="entry name" value="LPMO_auxiliary-like"/>
    <property type="match status" value="1"/>
</dbReference>
<feature type="chain" id="PRO_5001682020" description="Copper acquisition factor BIM1-like domain-containing protein" evidence="9">
    <location>
        <begin position="19"/>
        <end position="233"/>
    </location>
</feature>
<dbReference type="Proteomes" id="UP000027920">
    <property type="component" value="Unassembled WGS sequence"/>
</dbReference>
<evidence type="ECO:0000259" key="10">
    <source>
        <dbReference type="Pfam" id="PF20238"/>
    </source>
</evidence>
<evidence type="ECO:0000313" key="11">
    <source>
        <dbReference type="EMBL" id="KEF61930.1"/>
    </source>
</evidence>
<dbReference type="GO" id="GO:0005886">
    <property type="term" value="C:plasma membrane"/>
    <property type="evidence" value="ECO:0007669"/>
    <property type="project" value="UniProtKB-SubCell"/>
</dbReference>
<dbReference type="PANTHER" id="PTHR34992">
    <property type="entry name" value="HYPHAL ANASTAMOSIS-7 PROTEIN"/>
    <property type="match status" value="1"/>
</dbReference>
<proteinExistence type="predicted"/>
<keyword evidence="6" id="KW-0325">Glycoprotein</keyword>
<keyword evidence="2" id="KW-1003">Cell membrane</keyword>
<accession>A0A072Q215</accession>
<reference evidence="11 12" key="1">
    <citation type="submission" date="2013-03" db="EMBL/GenBank/DDBJ databases">
        <title>The Genome Sequence of Exophiala aquamarina CBS 119918.</title>
        <authorList>
            <consortium name="The Broad Institute Genomics Platform"/>
            <person name="Cuomo C."/>
            <person name="de Hoog S."/>
            <person name="Gorbushina A."/>
            <person name="Walker B."/>
            <person name="Young S.K."/>
            <person name="Zeng Q."/>
            <person name="Gargeya S."/>
            <person name="Fitzgerald M."/>
            <person name="Haas B."/>
            <person name="Abouelleil A."/>
            <person name="Allen A.W."/>
            <person name="Alvarado L."/>
            <person name="Arachchi H.M."/>
            <person name="Berlin A.M."/>
            <person name="Chapman S.B."/>
            <person name="Gainer-Dewar J."/>
            <person name="Goldberg J."/>
            <person name="Griggs A."/>
            <person name="Gujja S."/>
            <person name="Hansen M."/>
            <person name="Howarth C."/>
            <person name="Imamovic A."/>
            <person name="Ireland A."/>
            <person name="Larimer J."/>
            <person name="McCowan C."/>
            <person name="Murphy C."/>
            <person name="Pearson M."/>
            <person name="Poon T.W."/>
            <person name="Priest M."/>
            <person name="Roberts A."/>
            <person name="Saif S."/>
            <person name="Shea T."/>
            <person name="Sisk P."/>
            <person name="Sykes S."/>
            <person name="Wortman J."/>
            <person name="Nusbaum C."/>
            <person name="Birren B."/>
        </authorList>
    </citation>
    <scope>NUCLEOTIDE SEQUENCE [LARGE SCALE GENOMIC DNA]</scope>
    <source>
        <strain evidence="11 12">CBS 119918</strain>
    </source>
</reference>
<dbReference type="InterPro" id="IPR046530">
    <property type="entry name" value="BIM1-like_dom"/>
</dbReference>
<feature type="compositionally biased region" description="Polar residues" evidence="8">
    <location>
        <begin position="168"/>
        <end position="177"/>
    </location>
</feature>